<evidence type="ECO:0000256" key="2">
    <source>
        <dbReference type="ARBA" id="ARBA00022729"/>
    </source>
</evidence>
<sequence length="783" mass="84394">MRLKRAPAAVIASLMVVGALVVWRMNATSTAGEQHYSAQIRRTEHGIPHITAKDYGGLGYGYGYAFAQDNLCVLASWVVTLRGERSRYFGARTMSDDPIEPTRNIASDVYYKGLRQSGVIQRELDRPAPHGPTAQLRSMVDGYVAGYNRYLRDTGAAKLPDPSCRGKDWVRPITAMDIWTSVVDTNRTESSTRFKEAIALAVPGGGTAAQHSAPPKKGAKLVGPGSNAWALGRKATRSGNGMLLSDPHRPWNGISRFYQAQLTIPGVLNVSGAGLYGTPVLQLGHTAGLAWTHTTSHAQRYSLYKLTLVPGKPTRYLVDGKPESMREQKVKVTVQDAGQTFTVTRTLYSSRYGPVLANEWTDKTAYALADVNAVNLRSASEWLAMGAAQNLTQLRAVQTAYQGLPYVYTLATDASGTAYFADASVVPNVTDALAARCRATGGESEGSSVLDGSRSACGWGRDADAIEPGIFGPSRYPTLTRTDYVANSNNGPWLVNPSAPLTGYPRIYGGGRTEPKLRPRLSLDLIAQRLSGADGLGPSRFTLPTLQAAATTKRNLSADLGRADVVAACRAHPSLTATSGRRIDVRQACDTLASWNGRAGLDGKGAILWRQFFTQLGIDHPTSKDQRWRVPFDPRQPLTTPRGLNGDSPAVQHALADAVEFFQTNRIPVTLTPGAAQHYASVPVPGCTDDEGCFDRIDPSGDLGNGGRYDDIQDGSSLMMAVEMTPTGPRGRTLLTYSESADPTSPHHADQTALFSRGQWVTERFTESEINAAPGLTTRTVHN</sequence>
<dbReference type="Gene3D" id="1.10.439.10">
    <property type="entry name" value="Penicillin Amidohydrolase, domain 1"/>
    <property type="match status" value="1"/>
</dbReference>
<dbReference type="SUPFAM" id="SSF56235">
    <property type="entry name" value="N-terminal nucleophile aminohydrolases (Ntn hydrolases)"/>
    <property type="match status" value="1"/>
</dbReference>
<evidence type="ECO:0000256" key="3">
    <source>
        <dbReference type="ARBA" id="ARBA00022801"/>
    </source>
</evidence>
<dbReference type="GO" id="GO:0017000">
    <property type="term" value="P:antibiotic biosynthetic process"/>
    <property type="evidence" value="ECO:0007669"/>
    <property type="project" value="InterPro"/>
</dbReference>
<evidence type="ECO:0000256" key="4">
    <source>
        <dbReference type="ARBA" id="ARBA00023145"/>
    </source>
</evidence>
<dbReference type="GO" id="GO:0016811">
    <property type="term" value="F:hydrolase activity, acting on carbon-nitrogen (but not peptide) bonds, in linear amides"/>
    <property type="evidence" value="ECO:0007669"/>
    <property type="project" value="InterPro"/>
</dbReference>
<dbReference type="PANTHER" id="PTHR34218:SF3">
    <property type="entry name" value="ACYL-HOMOSERINE LACTONE ACYLASE PVDQ"/>
    <property type="match status" value="1"/>
</dbReference>
<keyword evidence="4" id="KW-0865">Zymogen</keyword>
<dbReference type="Gene3D" id="2.30.120.10">
    <property type="match status" value="1"/>
</dbReference>
<comment type="caution">
    <text evidence="5">The sequence shown here is derived from an EMBL/GenBank/DDBJ whole genome shotgun (WGS) entry which is preliminary data.</text>
</comment>
<accession>A0A939PL56</accession>
<dbReference type="PANTHER" id="PTHR34218">
    <property type="entry name" value="PEPTIDASE S45 PENICILLIN AMIDASE"/>
    <property type="match status" value="1"/>
</dbReference>
<proteinExistence type="inferred from homology"/>
<dbReference type="Gene3D" id="3.60.20.10">
    <property type="entry name" value="Glutamine Phosphoribosylpyrophosphate, subunit 1, domain 1"/>
    <property type="match status" value="1"/>
</dbReference>
<reference evidence="5" key="1">
    <citation type="submission" date="2021-03" db="EMBL/GenBank/DDBJ databases">
        <authorList>
            <person name="Kanchanasin P."/>
            <person name="Saeng-In P."/>
            <person name="Phongsopitanun W."/>
            <person name="Yuki M."/>
            <person name="Kudo T."/>
            <person name="Ohkuma M."/>
            <person name="Tanasupawat S."/>
        </authorList>
    </citation>
    <scope>NUCLEOTIDE SEQUENCE</scope>
    <source>
        <strain evidence="5">GKU 128</strain>
    </source>
</reference>
<name>A0A939PL56_9ACTN</name>
<dbReference type="InterPro" id="IPR023343">
    <property type="entry name" value="Penicillin_amidase_dom1"/>
</dbReference>
<dbReference type="RefSeq" id="WP_208262867.1">
    <property type="nucleotide sequence ID" value="NZ_JAGEOJ010000028.1"/>
</dbReference>
<keyword evidence="2" id="KW-0732">Signal</keyword>
<comment type="similarity">
    <text evidence="1">Belongs to the peptidase S45 family.</text>
</comment>
<dbReference type="InterPro" id="IPR002692">
    <property type="entry name" value="S45"/>
</dbReference>
<dbReference type="EMBL" id="JAGEOJ010000028">
    <property type="protein sequence ID" value="MBO2454635.1"/>
    <property type="molecule type" value="Genomic_DNA"/>
</dbReference>
<dbReference type="AlphaFoldDB" id="A0A939PL56"/>
<keyword evidence="3" id="KW-0378">Hydrolase</keyword>
<keyword evidence="6" id="KW-1185">Reference proteome</keyword>
<evidence type="ECO:0000313" key="6">
    <source>
        <dbReference type="Proteomes" id="UP000669179"/>
    </source>
</evidence>
<dbReference type="Gene3D" id="1.10.1400.10">
    <property type="match status" value="1"/>
</dbReference>
<dbReference type="Pfam" id="PF01804">
    <property type="entry name" value="Penicil_amidase"/>
    <property type="match status" value="1"/>
</dbReference>
<protein>
    <submittedName>
        <fullName evidence="5">Penicillin acylase family protein</fullName>
    </submittedName>
</protein>
<dbReference type="InterPro" id="IPR043146">
    <property type="entry name" value="Penicillin_amidase_N_B-knob"/>
</dbReference>
<organism evidence="5 6">
    <name type="scientific">Actinomadura barringtoniae</name>
    <dbReference type="NCBI Taxonomy" id="1427535"/>
    <lineage>
        <taxon>Bacteria</taxon>
        <taxon>Bacillati</taxon>
        <taxon>Actinomycetota</taxon>
        <taxon>Actinomycetes</taxon>
        <taxon>Streptosporangiales</taxon>
        <taxon>Thermomonosporaceae</taxon>
        <taxon>Actinomadura</taxon>
    </lineage>
</organism>
<dbReference type="InterPro" id="IPR043147">
    <property type="entry name" value="Penicillin_amidase_A-knob"/>
</dbReference>
<gene>
    <name evidence="5" type="ORF">J4573_46635</name>
</gene>
<evidence type="ECO:0000313" key="5">
    <source>
        <dbReference type="EMBL" id="MBO2454635.1"/>
    </source>
</evidence>
<dbReference type="InterPro" id="IPR029055">
    <property type="entry name" value="Ntn_hydrolases_N"/>
</dbReference>
<dbReference type="Proteomes" id="UP000669179">
    <property type="component" value="Unassembled WGS sequence"/>
</dbReference>
<evidence type="ECO:0000256" key="1">
    <source>
        <dbReference type="ARBA" id="ARBA00006586"/>
    </source>
</evidence>